<reference evidence="3 4" key="1">
    <citation type="journal article" date="2014" name="Int. J. Syst. Evol. Microbiol.">
        <title>Complete genome sequence of Corynebacterium casei LMG S-19264T (=DSM 44701T), isolated from a smear-ripened cheese.</title>
        <authorList>
            <consortium name="US DOE Joint Genome Institute (JGI-PGF)"/>
            <person name="Walter F."/>
            <person name="Albersmeier A."/>
            <person name="Kalinowski J."/>
            <person name="Ruckert C."/>
        </authorList>
    </citation>
    <scope>NUCLEOTIDE SEQUENCE [LARGE SCALE GENOMIC DNA]</scope>
    <source>
        <strain evidence="3 4">CGMCC 1.15286</strain>
    </source>
</reference>
<proteinExistence type="predicted"/>
<dbReference type="Proteomes" id="UP000600247">
    <property type="component" value="Unassembled WGS sequence"/>
</dbReference>
<dbReference type="PANTHER" id="PTHR11695">
    <property type="entry name" value="ALCOHOL DEHYDROGENASE RELATED"/>
    <property type="match status" value="1"/>
</dbReference>
<dbReference type="AlphaFoldDB" id="A0A917LW11"/>
<evidence type="ECO:0000313" key="4">
    <source>
        <dbReference type="Proteomes" id="UP000600247"/>
    </source>
</evidence>
<organism evidence="3 4">
    <name type="scientific">Paenibacillus radicis</name>
    <name type="common">ex Gao et al. 2016</name>
    <dbReference type="NCBI Taxonomy" id="1737354"/>
    <lineage>
        <taxon>Bacteria</taxon>
        <taxon>Bacillati</taxon>
        <taxon>Bacillota</taxon>
        <taxon>Bacilli</taxon>
        <taxon>Bacillales</taxon>
        <taxon>Paenibacillaceae</taxon>
        <taxon>Paenibacillus</taxon>
    </lineage>
</organism>
<dbReference type="Pfam" id="PF13602">
    <property type="entry name" value="ADH_zinc_N_2"/>
    <property type="match status" value="1"/>
</dbReference>
<dbReference type="InterPro" id="IPR020843">
    <property type="entry name" value="ER"/>
</dbReference>
<dbReference type="GO" id="GO:0008270">
    <property type="term" value="F:zinc ion binding"/>
    <property type="evidence" value="ECO:0007669"/>
    <property type="project" value="InterPro"/>
</dbReference>
<dbReference type="CDD" id="cd05289">
    <property type="entry name" value="MDR_like_2"/>
    <property type="match status" value="1"/>
</dbReference>
<dbReference type="SMART" id="SM00829">
    <property type="entry name" value="PKS_ER"/>
    <property type="match status" value="1"/>
</dbReference>
<keyword evidence="1" id="KW-0560">Oxidoreductase</keyword>
<dbReference type="RefSeq" id="WP_188888054.1">
    <property type="nucleotide sequence ID" value="NZ_BMHY01000002.1"/>
</dbReference>
<evidence type="ECO:0000259" key="2">
    <source>
        <dbReference type="SMART" id="SM00829"/>
    </source>
</evidence>
<dbReference type="Gene3D" id="3.90.180.10">
    <property type="entry name" value="Medium-chain alcohol dehydrogenases, catalytic domain"/>
    <property type="match status" value="1"/>
</dbReference>
<dbReference type="InterPro" id="IPR050700">
    <property type="entry name" value="YIM1/Zinc_Alcohol_DH_Fams"/>
</dbReference>
<dbReference type="Pfam" id="PF08240">
    <property type="entry name" value="ADH_N"/>
    <property type="match status" value="1"/>
</dbReference>
<dbReference type="InterPro" id="IPR011032">
    <property type="entry name" value="GroES-like_sf"/>
</dbReference>
<feature type="domain" description="Enoyl reductase (ER)" evidence="2">
    <location>
        <begin position="10"/>
        <end position="328"/>
    </location>
</feature>
<dbReference type="Gene3D" id="3.40.50.720">
    <property type="entry name" value="NAD(P)-binding Rossmann-like Domain"/>
    <property type="match status" value="1"/>
</dbReference>
<dbReference type="InterPro" id="IPR002364">
    <property type="entry name" value="Quin_OxRdtase/zeta-crystal_CS"/>
</dbReference>
<dbReference type="EMBL" id="BMHY01000002">
    <property type="protein sequence ID" value="GGG60377.1"/>
    <property type="molecule type" value="Genomic_DNA"/>
</dbReference>
<dbReference type="InterPro" id="IPR013154">
    <property type="entry name" value="ADH-like_N"/>
</dbReference>
<gene>
    <name evidence="3" type="ORF">GCM10010918_12040</name>
</gene>
<dbReference type="PANTHER" id="PTHR11695:SF294">
    <property type="entry name" value="RETICULON-4-INTERACTING PROTEIN 1, MITOCHONDRIAL"/>
    <property type="match status" value="1"/>
</dbReference>
<dbReference type="SUPFAM" id="SSF51735">
    <property type="entry name" value="NAD(P)-binding Rossmann-fold domains"/>
    <property type="match status" value="1"/>
</dbReference>
<sequence>MKAIVIDAYKRPLRFAELQLPELGEHDVRVEIYAASLNPIDYKLRDGLLRLIQKYDFPLILGHDLAGIVTAIGSKVSKFSVGDEVYGRPRGSRIGTLAEYISVHEDDISLKPQNVSFEEAASIPLIGLTTFQAFTGVMALQKDQKILIHAGAGGIGTFAIQLAKAMGAYVATTTSENGYDLVKRLGADLIINYKQQPFENIIQDYDAVYDTLGGDVLKKSFTVLKPHGKLVSIAGLPGGNFAREAGLGPLKTALFSIVGRRMTALAAKNNVDYDYHYMKPSGLDLSSIKQLIEANQIKPVIDKIFDFQDTAKAFAYLETGRAKGKVVVSVK</sequence>
<evidence type="ECO:0000256" key="1">
    <source>
        <dbReference type="ARBA" id="ARBA00023002"/>
    </source>
</evidence>
<dbReference type="GO" id="GO:0016491">
    <property type="term" value="F:oxidoreductase activity"/>
    <property type="evidence" value="ECO:0007669"/>
    <property type="project" value="UniProtKB-KW"/>
</dbReference>
<dbReference type="SUPFAM" id="SSF50129">
    <property type="entry name" value="GroES-like"/>
    <property type="match status" value="1"/>
</dbReference>
<protein>
    <submittedName>
        <fullName evidence="3">NADPH:quinone reductase</fullName>
    </submittedName>
</protein>
<name>A0A917LW11_9BACL</name>
<keyword evidence="4" id="KW-1185">Reference proteome</keyword>
<comment type="caution">
    <text evidence="3">The sequence shown here is derived from an EMBL/GenBank/DDBJ whole genome shotgun (WGS) entry which is preliminary data.</text>
</comment>
<evidence type="ECO:0000313" key="3">
    <source>
        <dbReference type="EMBL" id="GGG60377.1"/>
    </source>
</evidence>
<dbReference type="InterPro" id="IPR036291">
    <property type="entry name" value="NAD(P)-bd_dom_sf"/>
</dbReference>
<accession>A0A917LW11</accession>
<dbReference type="PROSITE" id="PS01162">
    <property type="entry name" value="QOR_ZETA_CRYSTAL"/>
    <property type="match status" value="1"/>
</dbReference>